<evidence type="ECO:0000256" key="5">
    <source>
        <dbReference type="SAM" id="Phobius"/>
    </source>
</evidence>
<keyword evidence="5" id="KW-0472">Membrane</keyword>
<keyword evidence="2" id="KW-0238">DNA-binding</keyword>
<evidence type="ECO:0000313" key="6">
    <source>
        <dbReference type="EMBL" id="KEZ17077.1"/>
    </source>
</evidence>
<dbReference type="SUPFAM" id="SSF47729">
    <property type="entry name" value="IHF-like DNA-binding proteins"/>
    <property type="match status" value="1"/>
</dbReference>
<evidence type="ECO:0000313" key="7">
    <source>
        <dbReference type="Proteomes" id="UP000028533"/>
    </source>
</evidence>
<feature type="compositionally biased region" description="Basic and acidic residues" evidence="4">
    <location>
        <begin position="199"/>
        <end position="209"/>
    </location>
</feature>
<evidence type="ECO:0000256" key="2">
    <source>
        <dbReference type="ARBA" id="ARBA00023125"/>
    </source>
</evidence>
<sequence length="370" mass="42041">MKMSKKPSSKYLLVARILLGLFFVAFITIFVLKLVNVNKTYGKIGADFMTVLTGFGVTLAKPVKWGAGLDEFCNIALITWIPLILIVSLIFYILYYKNLVKTIQVEDSTTKLDITIQTEGDVIVETETEEPDKKEEIMDVEQLPISEWEPMPEYKSVVEEKSMIESEPIAESEPMSESEPMIEPKPIPEYKSVVEEKSMVDPEPMHESEPMPESEPMVDSESMIEPKPIPEPEPMSEPKPVIETKSVMLPTPVEIKKTTEKSKPTKKRKKKKVYPQVTKGMLLEELYEDPEFVEMTKVSIKTIFDKAFIVASKNLAAGDHVVLAKFGKFETIEKEAQMKMNPSTQEEIEVPAHKVVKFKLSKSIKEKMNK</sequence>
<dbReference type="GO" id="GO:0003677">
    <property type="term" value="F:DNA binding"/>
    <property type="evidence" value="ECO:0007669"/>
    <property type="project" value="UniProtKB-KW"/>
</dbReference>
<dbReference type="GO" id="GO:0030261">
    <property type="term" value="P:chromosome condensation"/>
    <property type="evidence" value="ECO:0007669"/>
    <property type="project" value="UniProtKB-KW"/>
</dbReference>
<dbReference type="AlphaFoldDB" id="A0A084EGI5"/>
<dbReference type="RefSeq" id="WP_036432543.1">
    <property type="nucleotide sequence ID" value="NZ_JFDO01000035.1"/>
</dbReference>
<comment type="caution">
    <text evidence="6">The sequence shown here is derived from an EMBL/GenBank/DDBJ whole genome shotgun (WGS) entry which is preliminary data.</text>
</comment>
<dbReference type="PANTHER" id="PTHR33175">
    <property type="entry name" value="DNA-BINDING PROTEIN HU"/>
    <property type="match status" value="1"/>
</dbReference>
<accession>A0A084EGI5</accession>
<name>A0A084EGI5_MYCCA</name>
<keyword evidence="5" id="KW-1133">Transmembrane helix</keyword>
<dbReference type="PRINTS" id="PR01727">
    <property type="entry name" value="DNABINDINGHU"/>
</dbReference>
<organism evidence="6 7">
    <name type="scientific">Mycoplasma capricolum subsp. capricolum 14232</name>
    <dbReference type="NCBI Taxonomy" id="1188238"/>
    <lineage>
        <taxon>Bacteria</taxon>
        <taxon>Bacillati</taxon>
        <taxon>Mycoplasmatota</taxon>
        <taxon>Mollicutes</taxon>
        <taxon>Mycoplasmataceae</taxon>
        <taxon>Mycoplasma</taxon>
    </lineage>
</organism>
<gene>
    <name evidence="6" type="ORF">MCAPa_8220</name>
</gene>
<proteinExistence type="inferred from homology"/>
<keyword evidence="1" id="KW-0226">DNA condensation</keyword>
<dbReference type="Gene3D" id="4.10.520.10">
    <property type="entry name" value="IHF-like DNA-binding proteins"/>
    <property type="match status" value="1"/>
</dbReference>
<dbReference type="InterPro" id="IPR010992">
    <property type="entry name" value="IHF-like_DNA-bd_dom_sf"/>
</dbReference>
<keyword evidence="5" id="KW-0812">Transmembrane</keyword>
<dbReference type="CDD" id="cd13832">
    <property type="entry name" value="IHF"/>
    <property type="match status" value="1"/>
</dbReference>
<feature type="region of interest" description="Disordered" evidence="4">
    <location>
        <begin position="199"/>
        <end position="225"/>
    </location>
</feature>
<dbReference type="GO" id="GO:0030527">
    <property type="term" value="F:structural constituent of chromatin"/>
    <property type="evidence" value="ECO:0007669"/>
    <property type="project" value="InterPro"/>
</dbReference>
<feature type="transmembrane region" description="Helical" evidence="5">
    <location>
        <begin position="12"/>
        <end position="35"/>
    </location>
</feature>
<dbReference type="PANTHER" id="PTHR33175:SF3">
    <property type="entry name" value="DNA-BINDING PROTEIN HU-BETA"/>
    <property type="match status" value="1"/>
</dbReference>
<reference evidence="6 7" key="1">
    <citation type="submission" date="2014-02" db="EMBL/GenBank/DDBJ databases">
        <title>Genome sequence of Mycoplasma capricolum subsp. capricolum strain 14232.</title>
        <authorList>
            <person name="Sirand-Pugnet P."/>
            <person name="Breton M."/>
            <person name="Dordet-Frisoni E."/>
            <person name="Baranowski E."/>
            <person name="Barre A."/>
            <person name="Couture C."/>
            <person name="Dupuy V."/>
            <person name="Gaurivaud P."/>
            <person name="Jacob D."/>
            <person name="Lemaitre C."/>
            <person name="Manso-Silvan L."/>
            <person name="Nikolski M."/>
            <person name="Nouvel L.-X."/>
            <person name="Poumarat F."/>
            <person name="Tardy F."/>
            <person name="Thebault P."/>
            <person name="Theil S."/>
            <person name="Citti C."/>
            <person name="Thiaucourt F."/>
            <person name="Blanchard A."/>
        </authorList>
    </citation>
    <scope>NUCLEOTIDE SEQUENCE [LARGE SCALE GENOMIC DNA]</scope>
    <source>
        <strain evidence="6 7">14232</strain>
    </source>
</reference>
<dbReference type="Proteomes" id="UP000028533">
    <property type="component" value="Unassembled WGS sequence"/>
</dbReference>
<comment type="similarity">
    <text evidence="3">Belongs to the bacterial histone-like protein family.</text>
</comment>
<protein>
    <recommendedName>
        <fullName evidence="8">DNA-binding protein HU</fullName>
    </recommendedName>
</protein>
<dbReference type="GO" id="GO:0005829">
    <property type="term" value="C:cytosol"/>
    <property type="evidence" value="ECO:0007669"/>
    <property type="project" value="TreeGrafter"/>
</dbReference>
<dbReference type="SMART" id="SM00411">
    <property type="entry name" value="BHL"/>
    <property type="match status" value="1"/>
</dbReference>
<evidence type="ECO:0000256" key="1">
    <source>
        <dbReference type="ARBA" id="ARBA00023067"/>
    </source>
</evidence>
<feature type="transmembrane region" description="Helical" evidence="5">
    <location>
        <begin position="72"/>
        <end position="95"/>
    </location>
</feature>
<dbReference type="InterPro" id="IPR000119">
    <property type="entry name" value="Hist_DNA-bd"/>
</dbReference>
<evidence type="ECO:0008006" key="8">
    <source>
        <dbReference type="Google" id="ProtNLM"/>
    </source>
</evidence>
<evidence type="ECO:0000256" key="4">
    <source>
        <dbReference type="SAM" id="MobiDB-lite"/>
    </source>
</evidence>
<dbReference type="EMBL" id="JFDO01000035">
    <property type="protein sequence ID" value="KEZ17077.1"/>
    <property type="molecule type" value="Genomic_DNA"/>
</dbReference>
<evidence type="ECO:0000256" key="3">
    <source>
        <dbReference type="RuleBase" id="RU003939"/>
    </source>
</evidence>
<dbReference type="Pfam" id="PF00216">
    <property type="entry name" value="Bac_DNA_binding"/>
    <property type="match status" value="1"/>
</dbReference>